<reference evidence="2" key="1">
    <citation type="submission" date="2023-03" db="EMBL/GenBank/DDBJ databases">
        <title>Chromosome-scale reference genome and RAD-based genetic map of yellow starthistle (Centaurea solstitialis) reveal putative structural variation and QTLs associated with invader traits.</title>
        <authorList>
            <person name="Reatini B."/>
            <person name="Cang F.A."/>
            <person name="Jiang Q."/>
            <person name="Mckibben M.T.W."/>
            <person name="Barker M.S."/>
            <person name="Rieseberg L.H."/>
            <person name="Dlugosch K.M."/>
        </authorList>
    </citation>
    <scope>NUCLEOTIDE SEQUENCE</scope>
    <source>
        <strain evidence="2">CAN-66</strain>
        <tissue evidence="2">Leaf</tissue>
    </source>
</reference>
<feature type="transmembrane region" description="Helical" evidence="1">
    <location>
        <begin position="176"/>
        <end position="195"/>
    </location>
</feature>
<sequence length="221" mass="24858">MPFYFICERWASVPSKSNSFDVFQFLVAYVVVMGFSYIDMRNLTVRCCNIQFTLLMYLSFAESKTKGSLSGRRRKEVAMTSSITNDTNTISITVDSPTNHVHGPSFGLIFGPVERSMAYVRDLWTKYHLLGGVFGEEGRIMTGSALNFIIGGLFGFLAIKAQGITGFPFQTNPRTIKVSVTSLIMFALAEFVLYVRRPAPTRDGSRTFFQTVAPFNYKEHI</sequence>
<proteinExistence type="predicted"/>
<keyword evidence="1" id="KW-0812">Transmembrane</keyword>
<dbReference type="Proteomes" id="UP001172457">
    <property type="component" value="Chromosome 8"/>
</dbReference>
<organism evidence="2 3">
    <name type="scientific">Centaurea solstitialis</name>
    <name type="common">yellow star-thistle</name>
    <dbReference type="NCBI Taxonomy" id="347529"/>
    <lineage>
        <taxon>Eukaryota</taxon>
        <taxon>Viridiplantae</taxon>
        <taxon>Streptophyta</taxon>
        <taxon>Embryophyta</taxon>
        <taxon>Tracheophyta</taxon>
        <taxon>Spermatophyta</taxon>
        <taxon>Magnoliopsida</taxon>
        <taxon>eudicotyledons</taxon>
        <taxon>Gunneridae</taxon>
        <taxon>Pentapetalae</taxon>
        <taxon>asterids</taxon>
        <taxon>campanulids</taxon>
        <taxon>Asterales</taxon>
        <taxon>Asteraceae</taxon>
        <taxon>Carduoideae</taxon>
        <taxon>Cardueae</taxon>
        <taxon>Centaureinae</taxon>
        <taxon>Centaurea</taxon>
    </lineage>
</organism>
<evidence type="ECO:0000313" key="3">
    <source>
        <dbReference type="Proteomes" id="UP001172457"/>
    </source>
</evidence>
<keyword evidence="1" id="KW-0472">Membrane</keyword>
<comment type="caution">
    <text evidence="2">The sequence shown here is derived from an EMBL/GenBank/DDBJ whole genome shotgun (WGS) entry which is preliminary data.</text>
</comment>
<feature type="transmembrane region" description="Helical" evidence="1">
    <location>
        <begin position="20"/>
        <end position="38"/>
    </location>
</feature>
<keyword evidence="1" id="KW-1133">Transmembrane helix</keyword>
<protein>
    <submittedName>
        <fullName evidence="2">Uncharacterized protein</fullName>
    </submittedName>
</protein>
<keyword evidence="3" id="KW-1185">Reference proteome</keyword>
<name>A0AA38S6E2_9ASTR</name>
<gene>
    <name evidence="2" type="ORF">OSB04_029823</name>
</gene>
<dbReference type="AlphaFoldDB" id="A0AA38S6E2"/>
<evidence type="ECO:0000313" key="2">
    <source>
        <dbReference type="EMBL" id="KAJ9537090.1"/>
    </source>
</evidence>
<accession>A0AA38S6E2</accession>
<feature type="transmembrane region" description="Helical" evidence="1">
    <location>
        <begin position="145"/>
        <end position="164"/>
    </location>
</feature>
<evidence type="ECO:0000256" key="1">
    <source>
        <dbReference type="SAM" id="Phobius"/>
    </source>
</evidence>
<dbReference type="EMBL" id="JARYMX010000008">
    <property type="protein sequence ID" value="KAJ9537090.1"/>
    <property type="molecule type" value="Genomic_DNA"/>
</dbReference>